<evidence type="ECO:0000313" key="2">
    <source>
        <dbReference type="Proteomes" id="UP000000657"/>
    </source>
</evidence>
<dbReference type="Proteomes" id="UP000000657">
    <property type="component" value="Chromosome"/>
</dbReference>
<dbReference type="eggNOG" id="COG0583">
    <property type="taxonomic scope" value="Bacteria"/>
</dbReference>
<sequence length="71" mass="7255">MAESAPPALAALDRAWDTAQSAAAGDLGTPRIGYSLSAGAETAPALVDRLIRGNIRAVAKTPADALHWLSD</sequence>
<dbReference type="KEGG" id="fal:FRAAL3684"/>
<dbReference type="STRING" id="326424.FRAAL3684"/>
<dbReference type="HOGENOM" id="CLU_2734141_0_0_11"/>
<name>Q0RJI5_FRAAA</name>
<gene>
    <name evidence="1" type="ordered locus">FRAAL3684</name>
</gene>
<evidence type="ECO:0000313" key="1">
    <source>
        <dbReference type="EMBL" id="CAJ62327.1"/>
    </source>
</evidence>
<protein>
    <submittedName>
        <fullName evidence="1">Uncharacterized protein</fullName>
    </submittedName>
</protein>
<keyword evidence="2" id="KW-1185">Reference proteome</keyword>
<organism evidence="1 2">
    <name type="scientific">Frankia alni (strain DSM 45986 / CECT 9034 / ACN14a)</name>
    <dbReference type="NCBI Taxonomy" id="326424"/>
    <lineage>
        <taxon>Bacteria</taxon>
        <taxon>Bacillati</taxon>
        <taxon>Actinomycetota</taxon>
        <taxon>Actinomycetes</taxon>
        <taxon>Frankiales</taxon>
        <taxon>Frankiaceae</taxon>
        <taxon>Frankia</taxon>
    </lineage>
</organism>
<proteinExistence type="predicted"/>
<dbReference type="EMBL" id="CT573213">
    <property type="protein sequence ID" value="CAJ62327.1"/>
    <property type="molecule type" value="Genomic_DNA"/>
</dbReference>
<dbReference type="RefSeq" id="WP_011604823.1">
    <property type="nucleotide sequence ID" value="NC_008278.1"/>
</dbReference>
<accession>Q0RJI5</accession>
<reference evidence="1 2" key="1">
    <citation type="journal article" date="2007" name="Genome Res.">
        <title>Genome characteristics of facultatively symbiotic Frankia sp. strains reflect host range and host plant biogeography.</title>
        <authorList>
            <person name="Normand P."/>
            <person name="Lapierre P."/>
            <person name="Tisa L.S."/>
            <person name="Gogarten J.P."/>
            <person name="Alloisio N."/>
            <person name="Bagnarol E."/>
            <person name="Bassi C.A."/>
            <person name="Berry A.M."/>
            <person name="Bickhart D.M."/>
            <person name="Choisne N."/>
            <person name="Couloux A."/>
            <person name="Cournoyer B."/>
            <person name="Cruveiller S."/>
            <person name="Daubin V."/>
            <person name="Demange N."/>
            <person name="Francino M.P."/>
            <person name="Goltsman E."/>
            <person name="Huang Y."/>
            <person name="Kopp O.R."/>
            <person name="Labarre L."/>
            <person name="Lapidus A."/>
            <person name="Lavire C."/>
            <person name="Marechal J."/>
            <person name="Martinez M."/>
            <person name="Mastronunzio J.E."/>
            <person name="Mullin B.C."/>
            <person name="Niemann J."/>
            <person name="Pujic P."/>
            <person name="Rawnsley T."/>
            <person name="Rouy Z."/>
            <person name="Schenowitz C."/>
            <person name="Sellstedt A."/>
            <person name="Tavares F."/>
            <person name="Tomkins J.P."/>
            <person name="Vallenet D."/>
            <person name="Valverde C."/>
            <person name="Wall L.G."/>
            <person name="Wang Y."/>
            <person name="Medigue C."/>
            <person name="Benson D.R."/>
        </authorList>
    </citation>
    <scope>NUCLEOTIDE SEQUENCE [LARGE SCALE GENOMIC DNA]</scope>
    <source>
        <strain evidence="2">DSM 45986 / CECT 9034 / ACN14a</strain>
    </source>
</reference>
<dbReference type="AlphaFoldDB" id="Q0RJI5"/>